<evidence type="ECO:0000256" key="9">
    <source>
        <dbReference type="ARBA" id="ARBA00022989"/>
    </source>
</evidence>
<dbReference type="SUPFAM" id="SSF48726">
    <property type="entry name" value="Immunoglobulin"/>
    <property type="match status" value="1"/>
</dbReference>
<dbReference type="CDD" id="cd00063">
    <property type="entry name" value="FN3"/>
    <property type="match status" value="4"/>
</dbReference>
<evidence type="ECO:0000256" key="6">
    <source>
        <dbReference type="ARBA" id="ARBA00022737"/>
    </source>
</evidence>
<dbReference type="PANTHER" id="PTHR46708:SF2">
    <property type="entry name" value="FIBRONECTIN TYPE-III DOMAIN-CONTAINING PROTEIN"/>
    <property type="match status" value="1"/>
</dbReference>
<dbReference type="InterPro" id="IPR050991">
    <property type="entry name" value="ECM_Regulatory_Proteins"/>
</dbReference>
<dbReference type="GO" id="GO:0004725">
    <property type="term" value="F:protein tyrosine phosphatase activity"/>
    <property type="evidence" value="ECO:0007669"/>
    <property type="project" value="UniProtKB-EC"/>
</dbReference>
<feature type="domain" description="Fibronectin type-III" evidence="18">
    <location>
        <begin position="193"/>
        <end position="289"/>
    </location>
</feature>
<evidence type="ECO:0000256" key="16">
    <source>
        <dbReference type="SAM" id="MobiDB-lite"/>
    </source>
</evidence>
<dbReference type="InterPro" id="IPR003599">
    <property type="entry name" value="Ig_sub"/>
</dbReference>
<dbReference type="Pfam" id="PF00041">
    <property type="entry name" value="fn3"/>
    <property type="match status" value="4"/>
</dbReference>
<dbReference type="EC" id="3.1.3.48" evidence="3"/>
<comment type="catalytic activity">
    <reaction evidence="15">
        <text>O-phospho-L-tyrosyl-[protein] + H2O = L-tyrosyl-[protein] + phosphate</text>
        <dbReference type="Rhea" id="RHEA:10684"/>
        <dbReference type="Rhea" id="RHEA-COMP:10136"/>
        <dbReference type="Rhea" id="RHEA-COMP:20101"/>
        <dbReference type="ChEBI" id="CHEBI:15377"/>
        <dbReference type="ChEBI" id="CHEBI:43474"/>
        <dbReference type="ChEBI" id="CHEBI:46858"/>
        <dbReference type="ChEBI" id="CHEBI:61978"/>
        <dbReference type="EC" id="3.1.3.48"/>
    </reaction>
</comment>
<dbReference type="Pfam" id="PF13927">
    <property type="entry name" value="Ig_3"/>
    <property type="match status" value="1"/>
</dbReference>
<feature type="domain" description="Ig-like" evidence="17">
    <location>
        <begin position="1"/>
        <end position="79"/>
    </location>
</feature>
<evidence type="ECO:0000256" key="13">
    <source>
        <dbReference type="ARBA" id="ARBA00023180"/>
    </source>
</evidence>
<dbReference type="InterPro" id="IPR036116">
    <property type="entry name" value="FN3_sf"/>
</dbReference>
<feature type="domain" description="Fibronectin type-III" evidence="18">
    <location>
        <begin position="293"/>
        <end position="384"/>
    </location>
</feature>
<dbReference type="PROSITE" id="PS50835">
    <property type="entry name" value="IG_LIKE"/>
    <property type="match status" value="1"/>
</dbReference>
<keyword evidence="14" id="KW-0393">Immunoglobulin domain</keyword>
<protein>
    <recommendedName>
        <fullName evidence="3">protein-tyrosine-phosphatase</fullName>
        <ecNumber evidence="3">3.1.3.48</ecNumber>
    </recommendedName>
</protein>
<evidence type="ECO:0000256" key="8">
    <source>
        <dbReference type="ARBA" id="ARBA00022912"/>
    </source>
</evidence>
<feature type="domain" description="Fibronectin type-III" evidence="18">
    <location>
        <begin position="389"/>
        <end position="506"/>
    </location>
</feature>
<sequence>MERIYRVGAGGSVNLTCVAVGFPMPRVFWKKSDDVVLSDPAMAPIGKNVLTLTNVEQSENFTCVAVSKLGNIEATTLVEVKALPPPPRHFEVSSVSSDSVTLTWEAPTLAEPAIEYLIKYRQKFVRYVFAPQYADSNAVKKWKVDPLLTSTTVDKLEPFQQYEFVIATVGDFGEGPPSIPRETQTEAAPPGSPPAKVQARSLSRDSVLVKWNPCEKPNGIITNYRIFYTTKDRNTPVSLWEMHETKSDELMGTLYGLETEARYFIVVQARNVKGTSDMSSLVTVTTKPGIPGQPVSLAAKPLDSRRVQLTWEKPLFSLPVTGYVVWFNSTDGEKEFTLTSPHEKHMVMGLLPDTTYAFQCVVAATSARGQGEFCEPILATTMQSAPVGPPHLLNATAISPSALLVRWAPAKVIDDAVVHYRIRYRVVTTENTSSASKSSSYEDASDDDVVTTKAPVWHSMLFNASDVVANVTSLQPFTVYELTVAAATTQGYGPESRPLRQRTQEDADNEDSLPGKSVSCGALKQNRK</sequence>
<keyword evidence="8" id="KW-0904">Protein phosphatase</keyword>
<dbReference type="GO" id="GO:0016020">
    <property type="term" value="C:membrane"/>
    <property type="evidence" value="ECO:0007669"/>
    <property type="project" value="UniProtKB-SubCell"/>
</dbReference>
<dbReference type="PROSITE" id="PS50853">
    <property type="entry name" value="FN3"/>
    <property type="match status" value="4"/>
</dbReference>
<keyword evidence="5" id="KW-0732">Signal</keyword>
<dbReference type="InterPro" id="IPR007110">
    <property type="entry name" value="Ig-like_dom"/>
</dbReference>
<feature type="domain" description="Fibronectin type-III" evidence="18">
    <location>
        <begin position="86"/>
        <end position="188"/>
    </location>
</feature>
<evidence type="ECO:0000256" key="3">
    <source>
        <dbReference type="ARBA" id="ARBA00013064"/>
    </source>
</evidence>
<dbReference type="OrthoDB" id="10253954at2759"/>
<evidence type="ECO:0000256" key="11">
    <source>
        <dbReference type="ARBA" id="ARBA00023157"/>
    </source>
</evidence>
<keyword evidence="12" id="KW-0675">Receptor</keyword>
<dbReference type="InterPro" id="IPR003961">
    <property type="entry name" value="FN3_dom"/>
</dbReference>
<keyword evidence="7" id="KW-0378">Hydrolase</keyword>
<keyword evidence="6" id="KW-0677">Repeat</keyword>
<reference evidence="19" key="1">
    <citation type="submission" date="2018-11" db="EMBL/GenBank/DDBJ databases">
        <authorList>
            <consortium name="Pathogen Informatics"/>
        </authorList>
    </citation>
    <scope>NUCLEOTIDE SEQUENCE [LARGE SCALE GENOMIC DNA]</scope>
</reference>
<feature type="region of interest" description="Disordered" evidence="16">
    <location>
        <begin position="490"/>
        <end position="528"/>
    </location>
</feature>
<evidence type="ECO:0000313" key="19">
    <source>
        <dbReference type="EMBL" id="VDO78301.1"/>
    </source>
</evidence>
<gene>
    <name evidence="19" type="ORF">HPBE_LOCUS8904</name>
</gene>
<evidence type="ECO:0000256" key="2">
    <source>
        <dbReference type="ARBA" id="ARBA00010504"/>
    </source>
</evidence>
<dbReference type="AlphaFoldDB" id="A0A3P7XUL5"/>
<keyword evidence="13" id="KW-0325">Glycoprotein</keyword>
<dbReference type="PANTHER" id="PTHR46708">
    <property type="entry name" value="TENASCIN"/>
    <property type="match status" value="1"/>
</dbReference>
<evidence type="ECO:0000256" key="4">
    <source>
        <dbReference type="ARBA" id="ARBA00022692"/>
    </source>
</evidence>
<dbReference type="SMART" id="SM00408">
    <property type="entry name" value="IGc2"/>
    <property type="match status" value="1"/>
</dbReference>
<organism evidence="19">
    <name type="scientific">Heligmosomoides polygyrus</name>
    <name type="common">Parasitic roundworm</name>
    <dbReference type="NCBI Taxonomy" id="6339"/>
    <lineage>
        <taxon>Eukaryota</taxon>
        <taxon>Metazoa</taxon>
        <taxon>Ecdysozoa</taxon>
        <taxon>Nematoda</taxon>
        <taxon>Chromadorea</taxon>
        <taxon>Rhabditida</taxon>
        <taxon>Rhabditina</taxon>
        <taxon>Rhabditomorpha</taxon>
        <taxon>Strongyloidea</taxon>
        <taxon>Heligmosomidae</taxon>
        <taxon>Heligmosomoides</taxon>
    </lineage>
</organism>
<comment type="subcellular location">
    <subcellularLocation>
        <location evidence="1">Membrane</location>
        <topology evidence="1">Single-pass membrane protein</topology>
    </subcellularLocation>
</comment>
<evidence type="ECO:0000256" key="10">
    <source>
        <dbReference type="ARBA" id="ARBA00023136"/>
    </source>
</evidence>
<dbReference type="SUPFAM" id="SSF49265">
    <property type="entry name" value="Fibronectin type III"/>
    <property type="match status" value="2"/>
</dbReference>
<evidence type="ECO:0000259" key="17">
    <source>
        <dbReference type="PROSITE" id="PS50835"/>
    </source>
</evidence>
<dbReference type="FunFam" id="2.60.40.10:FF:000010">
    <property type="entry name" value="receptor-type tyrosine-protein phosphatase delta isoform X1"/>
    <property type="match status" value="1"/>
</dbReference>
<evidence type="ECO:0000259" key="18">
    <source>
        <dbReference type="PROSITE" id="PS50853"/>
    </source>
</evidence>
<keyword evidence="10" id="KW-0472">Membrane</keyword>
<feature type="region of interest" description="Disordered" evidence="16">
    <location>
        <begin position="175"/>
        <end position="201"/>
    </location>
</feature>
<evidence type="ECO:0000256" key="1">
    <source>
        <dbReference type="ARBA" id="ARBA00004167"/>
    </source>
</evidence>
<evidence type="ECO:0000256" key="7">
    <source>
        <dbReference type="ARBA" id="ARBA00022801"/>
    </source>
</evidence>
<evidence type="ECO:0000256" key="5">
    <source>
        <dbReference type="ARBA" id="ARBA00022729"/>
    </source>
</evidence>
<name>A0A3P7XUL5_HELPZ</name>
<dbReference type="FunFam" id="2.60.40.10:FF:000036">
    <property type="entry name" value="receptor-type tyrosine-protein phosphatase delta isoform X1"/>
    <property type="match status" value="1"/>
</dbReference>
<accession>A0A3P7XUL5</accession>
<dbReference type="Gene3D" id="2.60.40.10">
    <property type="entry name" value="Immunoglobulins"/>
    <property type="match status" value="5"/>
</dbReference>
<dbReference type="SMART" id="SM00060">
    <property type="entry name" value="FN3"/>
    <property type="match status" value="4"/>
</dbReference>
<evidence type="ECO:0000256" key="15">
    <source>
        <dbReference type="ARBA" id="ARBA00051722"/>
    </source>
</evidence>
<keyword evidence="4" id="KW-0812">Transmembrane</keyword>
<proteinExistence type="inferred from homology"/>
<comment type="similarity">
    <text evidence="2">Belongs to the protein-tyrosine phosphatase family. Receptor class 2A subfamily.</text>
</comment>
<dbReference type="EMBL" id="UZAH01026285">
    <property type="protein sequence ID" value="VDO78301.1"/>
    <property type="molecule type" value="Genomic_DNA"/>
</dbReference>
<dbReference type="InterPro" id="IPR013783">
    <property type="entry name" value="Ig-like_fold"/>
</dbReference>
<keyword evidence="9" id="KW-1133">Transmembrane helix</keyword>
<dbReference type="InterPro" id="IPR036179">
    <property type="entry name" value="Ig-like_dom_sf"/>
</dbReference>
<dbReference type="SMART" id="SM00409">
    <property type="entry name" value="IG"/>
    <property type="match status" value="1"/>
</dbReference>
<dbReference type="InterPro" id="IPR003598">
    <property type="entry name" value="Ig_sub2"/>
</dbReference>
<evidence type="ECO:0000256" key="14">
    <source>
        <dbReference type="ARBA" id="ARBA00023319"/>
    </source>
</evidence>
<keyword evidence="11" id="KW-1015">Disulfide bond</keyword>
<evidence type="ECO:0000256" key="12">
    <source>
        <dbReference type="ARBA" id="ARBA00023170"/>
    </source>
</evidence>